<evidence type="ECO:0000313" key="2">
    <source>
        <dbReference type="Proteomes" id="UP001143910"/>
    </source>
</evidence>
<comment type="caution">
    <text evidence="1">The sequence shown here is derived from an EMBL/GenBank/DDBJ whole genome shotgun (WGS) entry which is preliminary data.</text>
</comment>
<dbReference type="Proteomes" id="UP001143910">
    <property type="component" value="Unassembled WGS sequence"/>
</dbReference>
<name>A0ACC1N3E8_9HYPO</name>
<evidence type="ECO:0000313" key="1">
    <source>
        <dbReference type="EMBL" id="KAJ2973792.1"/>
    </source>
</evidence>
<dbReference type="EMBL" id="JANJQO010000919">
    <property type="protein sequence ID" value="KAJ2973792.1"/>
    <property type="molecule type" value="Genomic_DNA"/>
</dbReference>
<organism evidence="1 2">
    <name type="scientific">Zarea fungicola</name>
    <dbReference type="NCBI Taxonomy" id="93591"/>
    <lineage>
        <taxon>Eukaryota</taxon>
        <taxon>Fungi</taxon>
        <taxon>Dikarya</taxon>
        <taxon>Ascomycota</taxon>
        <taxon>Pezizomycotina</taxon>
        <taxon>Sordariomycetes</taxon>
        <taxon>Hypocreomycetidae</taxon>
        <taxon>Hypocreales</taxon>
        <taxon>Cordycipitaceae</taxon>
        <taxon>Zarea</taxon>
    </lineage>
</organism>
<keyword evidence="2" id="KW-1185">Reference proteome</keyword>
<sequence length="455" mass="51087">MWSGSWQRLFREFSFNIHLQLIDIMSRGRFTRSRGSPARGRGGGRGHYGAPTKENVKKENNSPDKKSTRPHDRKPKDRFGKGDVMPSGQHQVESRRQNDNQLSEVDCCRPPPKGIALVQLRLVFPGEHLVPKALDDISIFDDIRRSQKVWIKREEGAENSLEICAFTATALQNGLRAVNKMIHILRRSDESSPRRRGSGAVLQTDLYKIDFADKFLSSVLADEKIVRKGITASLRHHVEFVAEGKTVSADIRQEDGAINATSPTWTEKDSCPPLNWIISAPDMSVDWSLRVDSHKIGEAMPAAIAKLAESFAFQFESRTNNKSNSDANGFARYFTLPRWQSSSRGEPAQTLTKIQVKSSAKVQFRDTPYEIEVTVAQHWAKTPTSAEPDRLSWSISVSGINWDEALNERKSGEAEVRFGEDLSLLWPGDGSLEQRLQGILECVLSMQTLVTKLIC</sequence>
<proteinExistence type="predicted"/>
<reference evidence="1" key="1">
    <citation type="submission" date="2022-08" db="EMBL/GenBank/DDBJ databases">
        <title>Genome Sequence of Lecanicillium fungicola.</title>
        <authorList>
            <person name="Buettner E."/>
        </authorList>
    </citation>
    <scope>NUCLEOTIDE SEQUENCE</scope>
    <source>
        <strain evidence="1">Babe33</strain>
    </source>
</reference>
<accession>A0ACC1N3E8</accession>
<protein>
    <submittedName>
        <fullName evidence="1">Uncharacterized protein</fullName>
    </submittedName>
</protein>
<gene>
    <name evidence="1" type="ORF">NQ176_g6408</name>
</gene>